<accession>A0A6G1CML2</accession>
<evidence type="ECO:0000313" key="3">
    <source>
        <dbReference type="Proteomes" id="UP000479710"/>
    </source>
</evidence>
<sequence>MASPQDQQVPQQSTTTTAGQPSSSTPSAIAPNDPSSISSTSVPPAKPKLPFPERFEKSSEDKQFAKFLEMMKDVWITIPILDAVLHVPMYAKFFKDKEAKH</sequence>
<reference evidence="2 3" key="1">
    <citation type="submission" date="2019-11" db="EMBL/GenBank/DDBJ databases">
        <title>Whole genome sequence of Oryza granulata.</title>
        <authorList>
            <person name="Li W."/>
        </authorList>
    </citation>
    <scope>NUCLEOTIDE SEQUENCE [LARGE SCALE GENOMIC DNA]</scope>
    <source>
        <strain evidence="3">cv. Menghai</strain>
        <tissue evidence="2">Leaf</tissue>
    </source>
</reference>
<evidence type="ECO:0000256" key="1">
    <source>
        <dbReference type="SAM" id="MobiDB-lite"/>
    </source>
</evidence>
<keyword evidence="3" id="KW-1185">Reference proteome</keyword>
<dbReference type="AlphaFoldDB" id="A0A6G1CML2"/>
<feature type="region of interest" description="Disordered" evidence="1">
    <location>
        <begin position="1"/>
        <end position="59"/>
    </location>
</feature>
<comment type="caution">
    <text evidence="2">The sequence shown here is derived from an EMBL/GenBank/DDBJ whole genome shotgun (WGS) entry which is preliminary data.</text>
</comment>
<dbReference type="EMBL" id="SPHZ02000008">
    <property type="protein sequence ID" value="KAF0901360.1"/>
    <property type="molecule type" value="Genomic_DNA"/>
</dbReference>
<proteinExistence type="predicted"/>
<gene>
    <name evidence="2" type="ORF">E2562_000243</name>
</gene>
<organism evidence="2 3">
    <name type="scientific">Oryza meyeriana var. granulata</name>
    <dbReference type="NCBI Taxonomy" id="110450"/>
    <lineage>
        <taxon>Eukaryota</taxon>
        <taxon>Viridiplantae</taxon>
        <taxon>Streptophyta</taxon>
        <taxon>Embryophyta</taxon>
        <taxon>Tracheophyta</taxon>
        <taxon>Spermatophyta</taxon>
        <taxon>Magnoliopsida</taxon>
        <taxon>Liliopsida</taxon>
        <taxon>Poales</taxon>
        <taxon>Poaceae</taxon>
        <taxon>BOP clade</taxon>
        <taxon>Oryzoideae</taxon>
        <taxon>Oryzeae</taxon>
        <taxon>Oryzinae</taxon>
        <taxon>Oryza</taxon>
        <taxon>Oryza meyeriana</taxon>
    </lineage>
</organism>
<feature type="compositionally biased region" description="Polar residues" evidence="1">
    <location>
        <begin position="1"/>
        <end position="42"/>
    </location>
</feature>
<dbReference type="Proteomes" id="UP000479710">
    <property type="component" value="Unassembled WGS sequence"/>
</dbReference>
<protein>
    <submittedName>
        <fullName evidence="2">Uncharacterized protein</fullName>
    </submittedName>
</protein>
<evidence type="ECO:0000313" key="2">
    <source>
        <dbReference type="EMBL" id="KAF0901360.1"/>
    </source>
</evidence>
<dbReference type="OrthoDB" id="691543at2759"/>
<name>A0A6G1CML2_9ORYZ</name>